<name>A0AA37TMU2_9GAMM</name>
<dbReference type="Proteomes" id="UP001157439">
    <property type="component" value="Unassembled WGS sequence"/>
</dbReference>
<reference evidence="2 3" key="1">
    <citation type="journal article" date="2014" name="Int. J. Syst. Evol. Microbiol.">
        <title>Complete genome sequence of Corynebacterium casei LMG S-19264T (=DSM 44701T), isolated from a smear-ripened cheese.</title>
        <authorList>
            <consortium name="US DOE Joint Genome Institute (JGI-PGF)"/>
            <person name="Walter F."/>
            <person name="Albersmeier A."/>
            <person name="Kalinowski J."/>
            <person name="Ruckert C."/>
        </authorList>
    </citation>
    <scope>NUCLEOTIDE SEQUENCE [LARGE SCALE GENOMIC DNA]</scope>
    <source>
        <strain evidence="2 3">NBRC 112785</strain>
    </source>
</reference>
<dbReference type="Pfam" id="PF00300">
    <property type="entry name" value="His_Phos_1"/>
    <property type="match status" value="1"/>
</dbReference>
<dbReference type="GO" id="GO:0101006">
    <property type="term" value="F:protein histidine phosphatase activity"/>
    <property type="evidence" value="ECO:0007669"/>
    <property type="project" value="InterPro"/>
</dbReference>
<sequence length="156" mass="17416">MSLFLMRHGDASFNASTDEERTLSETGIRQVNAMGCWLSTQAERFDLVCVSPYLRAQQTWQKLNQSINHQGTVHILDELRPNASADDTADLISAMIELHQSRHTLVVSHMPLLGYLCSELLPGTEPKLFATAAIAKIDKKHDGMMLKMQLPKPSPD</sequence>
<dbReference type="Gene3D" id="3.40.50.1240">
    <property type="entry name" value="Phosphoglycerate mutase-like"/>
    <property type="match status" value="1"/>
</dbReference>
<evidence type="ECO:0000313" key="2">
    <source>
        <dbReference type="EMBL" id="GLS82613.1"/>
    </source>
</evidence>
<dbReference type="NCBIfam" id="TIGR00249">
    <property type="entry name" value="sixA"/>
    <property type="match status" value="1"/>
</dbReference>
<evidence type="ECO:0000313" key="3">
    <source>
        <dbReference type="Proteomes" id="UP001157439"/>
    </source>
</evidence>
<protein>
    <submittedName>
        <fullName evidence="2">Phosphohistidine phosphatase SixA</fullName>
    </submittedName>
</protein>
<dbReference type="PANTHER" id="PTHR20935:SF1">
    <property type="entry name" value="SLL1549 PROTEIN"/>
    <property type="match status" value="1"/>
</dbReference>
<dbReference type="InterPro" id="IPR051021">
    <property type="entry name" value="Mito_Ser/Thr_phosphatase"/>
</dbReference>
<dbReference type="GO" id="GO:0005737">
    <property type="term" value="C:cytoplasm"/>
    <property type="evidence" value="ECO:0007669"/>
    <property type="project" value="InterPro"/>
</dbReference>
<dbReference type="InterPro" id="IPR013078">
    <property type="entry name" value="His_Pase_superF_clade-1"/>
</dbReference>
<dbReference type="AlphaFoldDB" id="A0AA37TMU2"/>
<comment type="caution">
    <text evidence="2">The sequence shown here is derived from an EMBL/GenBank/DDBJ whole genome shotgun (WGS) entry which is preliminary data.</text>
</comment>
<organism evidence="2 3">
    <name type="scientific">Paraferrimonas haliotis</name>
    <dbReference type="NCBI Taxonomy" id="2013866"/>
    <lineage>
        <taxon>Bacteria</taxon>
        <taxon>Pseudomonadati</taxon>
        <taxon>Pseudomonadota</taxon>
        <taxon>Gammaproteobacteria</taxon>
        <taxon>Alteromonadales</taxon>
        <taxon>Ferrimonadaceae</taxon>
        <taxon>Paraferrimonas</taxon>
    </lineage>
</organism>
<dbReference type="RefSeq" id="WP_095498961.1">
    <property type="nucleotide sequence ID" value="NZ_BSPO01000002.1"/>
</dbReference>
<gene>
    <name evidence="2" type="primary">sixA</name>
    <name evidence="2" type="ORF">GCM10007894_05900</name>
</gene>
<dbReference type="CDD" id="cd07067">
    <property type="entry name" value="HP_PGM_like"/>
    <property type="match status" value="1"/>
</dbReference>
<dbReference type="InterPro" id="IPR004449">
    <property type="entry name" value="SixA"/>
</dbReference>
<keyword evidence="1" id="KW-0378">Hydrolase</keyword>
<keyword evidence="3" id="KW-1185">Reference proteome</keyword>
<dbReference type="InterPro" id="IPR029033">
    <property type="entry name" value="His_PPase_superfam"/>
</dbReference>
<dbReference type="SMART" id="SM00855">
    <property type="entry name" value="PGAM"/>
    <property type="match status" value="1"/>
</dbReference>
<accession>A0AA37TMU2</accession>
<dbReference type="SUPFAM" id="SSF53254">
    <property type="entry name" value="Phosphoglycerate mutase-like"/>
    <property type="match status" value="1"/>
</dbReference>
<dbReference type="PANTHER" id="PTHR20935">
    <property type="entry name" value="PHOSPHOGLYCERATE MUTASE-RELATED"/>
    <property type="match status" value="1"/>
</dbReference>
<dbReference type="EMBL" id="BSPO01000002">
    <property type="protein sequence ID" value="GLS82613.1"/>
    <property type="molecule type" value="Genomic_DNA"/>
</dbReference>
<evidence type="ECO:0000256" key="1">
    <source>
        <dbReference type="ARBA" id="ARBA00022801"/>
    </source>
</evidence>
<proteinExistence type="predicted"/>